<evidence type="ECO:0000313" key="8">
    <source>
        <dbReference type="Proteomes" id="UP000445000"/>
    </source>
</evidence>
<dbReference type="GO" id="GO:0005737">
    <property type="term" value="C:cytoplasm"/>
    <property type="evidence" value="ECO:0007669"/>
    <property type="project" value="UniProtKB-SubCell"/>
</dbReference>
<dbReference type="GO" id="GO:0005507">
    <property type="term" value="F:copper ion binding"/>
    <property type="evidence" value="ECO:0007669"/>
    <property type="project" value="InterPro"/>
</dbReference>
<dbReference type="SMART" id="SM00422">
    <property type="entry name" value="HTH_MERR"/>
    <property type="match status" value="1"/>
</dbReference>
<evidence type="ECO:0000256" key="4">
    <source>
        <dbReference type="ARBA" id="ARBA00023125"/>
    </source>
</evidence>
<dbReference type="PROSITE" id="PS50937">
    <property type="entry name" value="HTH_MERR_2"/>
    <property type="match status" value="1"/>
</dbReference>
<dbReference type="InterPro" id="IPR047057">
    <property type="entry name" value="MerR_fam"/>
</dbReference>
<keyword evidence="3" id="KW-0805">Transcription regulation</keyword>
<keyword evidence="2" id="KW-0963">Cytoplasm</keyword>
<name>A0A829YD79_9GAMM</name>
<dbReference type="Pfam" id="PF00376">
    <property type="entry name" value="MerR"/>
    <property type="match status" value="1"/>
</dbReference>
<dbReference type="Pfam" id="PF09278">
    <property type="entry name" value="MerR-DNA-bind"/>
    <property type="match status" value="1"/>
</dbReference>
<dbReference type="SUPFAM" id="SSF46955">
    <property type="entry name" value="Putative DNA-binding domain"/>
    <property type="match status" value="1"/>
</dbReference>
<protein>
    <submittedName>
        <fullName evidence="7">Cu(I)-responsive transcriptional regulator</fullName>
    </submittedName>
</protein>
<evidence type="ECO:0000256" key="2">
    <source>
        <dbReference type="ARBA" id="ARBA00022490"/>
    </source>
</evidence>
<dbReference type="Proteomes" id="UP000445000">
    <property type="component" value="Unassembled WGS sequence"/>
</dbReference>
<evidence type="ECO:0000256" key="3">
    <source>
        <dbReference type="ARBA" id="ARBA00023015"/>
    </source>
</evidence>
<comment type="subcellular location">
    <subcellularLocation>
        <location evidence="1">Cytoplasm</location>
    </subcellularLocation>
</comment>
<evidence type="ECO:0000256" key="5">
    <source>
        <dbReference type="ARBA" id="ARBA00023163"/>
    </source>
</evidence>
<dbReference type="GO" id="GO:0003677">
    <property type="term" value="F:DNA binding"/>
    <property type="evidence" value="ECO:0007669"/>
    <property type="project" value="UniProtKB-KW"/>
</dbReference>
<feature type="domain" description="HTH merR-type" evidence="6">
    <location>
        <begin position="18"/>
        <end position="87"/>
    </location>
</feature>
<organism evidence="7 8">
    <name type="scientific">Steroidobacter agaridevorans</name>
    <dbReference type="NCBI Taxonomy" id="2695856"/>
    <lineage>
        <taxon>Bacteria</taxon>
        <taxon>Pseudomonadati</taxon>
        <taxon>Pseudomonadota</taxon>
        <taxon>Gammaproteobacteria</taxon>
        <taxon>Steroidobacterales</taxon>
        <taxon>Steroidobacteraceae</taxon>
        <taxon>Steroidobacter</taxon>
    </lineage>
</organism>
<gene>
    <name evidence="7" type="ORF">GCM10011487_32290</name>
</gene>
<dbReference type="GO" id="GO:0045893">
    <property type="term" value="P:positive regulation of DNA-templated transcription"/>
    <property type="evidence" value="ECO:0007669"/>
    <property type="project" value="InterPro"/>
</dbReference>
<keyword evidence="8" id="KW-1185">Reference proteome</keyword>
<dbReference type="PANTHER" id="PTHR30204">
    <property type="entry name" value="REDOX-CYCLING DRUG-SENSING TRANSCRIPTIONAL ACTIVATOR SOXR"/>
    <property type="match status" value="1"/>
</dbReference>
<comment type="caution">
    <text evidence="7">The sequence shown here is derived from an EMBL/GenBank/DDBJ whole genome shotgun (WGS) entry which is preliminary data.</text>
</comment>
<dbReference type="CDD" id="cd01108">
    <property type="entry name" value="HTH_CueR"/>
    <property type="match status" value="1"/>
</dbReference>
<reference evidence="8" key="1">
    <citation type="submission" date="2020-01" db="EMBL/GenBank/DDBJ databases">
        <title>'Steroidobacter agaridevorans' sp. nov., agar-degrading bacteria isolated from rhizosphere soils.</title>
        <authorList>
            <person name="Ikenaga M."/>
            <person name="Kataoka M."/>
            <person name="Murouchi A."/>
            <person name="Katsuragi S."/>
            <person name="Sakai M."/>
        </authorList>
    </citation>
    <scope>NUCLEOTIDE SEQUENCE [LARGE SCALE GENOMIC DNA]</scope>
    <source>
        <strain evidence="8">YU21-B</strain>
    </source>
</reference>
<dbReference type="EMBL" id="BLJN01000003">
    <property type="protein sequence ID" value="GFE81229.1"/>
    <property type="molecule type" value="Genomic_DNA"/>
</dbReference>
<dbReference type="InterPro" id="IPR011789">
    <property type="entry name" value="CueR"/>
</dbReference>
<dbReference type="Gene3D" id="1.10.1660.10">
    <property type="match status" value="1"/>
</dbReference>
<dbReference type="PANTHER" id="PTHR30204:SF94">
    <property type="entry name" value="HEAVY METAL-DEPENDENT TRANSCRIPTIONAL REGULATOR HI_0293-RELATED"/>
    <property type="match status" value="1"/>
</dbReference>
<dbReference type="PROSITE" id="PS00552">
    <property type="entry name" value="HTH_MERR_1"/>
    <property type="match status" value="1"/>
</dbReference>
<sequence length="151" mass="16773">MPAVKARAELSEAKDQGYYSIGKAAELSGITPKMIRHYESLQLIPKAARTAGDYRVYSAADIHTLRFIRRARGHGFSMEEIGTLLGLWRNQRRASEQVKRLATKHITDLDHKIAELQSMRAALAELAEHCHGDSRPDCPILSDLAGLPPAE</sequence>
<dbReference type="RefSeq" id="WP_161812905.1">
    <property type="nucleotide sequence ID" value="NZ_BLJN01000003.1"/>
</dbReference>
<keyword evidence="4" id="KW-0238">DNA-binding</keyword>
<dbReference type="InterPro" id="IPR000551">
    <property type="entry name" value="MerR-type_HTH_dom"/>
</dbReference>
<dbReference type="GO" id="GO:0003700">
    <property type="term" value="F:DNA-binding transcription factor activity"/>
    <property type="evidence" value="ECO:0007669"/>
    <property type="project" value="InterPro"/>
</dbReference>
<evidence type="ECO:0000313" key="7">
    <source>
        <dbReference type="EMBL" id="GFE81229.1"/>
    </source>
</evidence>
<keyword evidence="5" id="KW-0804">Transcription</keyword>
<accession>A0A829YD79</accession>
<dbReference type="AlphaFoldDB" id="A0A829YD79"/>
<evidence type="ECO:0000259" key="6">
    <source>
        <dbReference type="PROSITE" id="PS50937"/>
    </source>
</evidence>
<evidence type="ECO:0000256" key="1">
    <source>
        <dbReference type="ARBA" id="ARBA00004496"/>
    </source>
</evidence>
<proteinExistence type="predicted"/>
<dbReference type="PRINTS" id="PR00040">
    <property type="entry name" value="HTHMERR"/>
</dbReference>
<dbReference type="NCBIfam" id="TIGR02044">
    <property type="entry name" value="CueR"/>
    <property type="match status" value="1"/>
</dbReference>
<dbReference type="InterPro" id="IPR009061">
    <property type="entry name" value="DNA-bd_dom_put_sf"/>
</dbReference>
<dbReference type="InterPro" id="IPR015358">
    <property type="entry name" value="Tscrpt_reg_MerR_DNA-bd"/>
</dbReference>